<dbReference type="InterPro" id="IPR002347">
    <property type="entry name" value="SDR_fam"/>
</dbReference>
<evidence type="ECO:0000313" key="3">
    <source>
        <dbReference type="EMBL" id="GAA3753446.1"/>
    </source>
</evidence>
<dbReference type="InterPro" id="IPR036291">
    <property type="entry name" value="NAD(P)-bd_dom_sf"/>
</dbReference>
<protein>
    <submittedName>
        <fullName evidence="3">SDR family oxidoreductase</fullName>
    </submittedName>
</protein>
<dbReference type="PANTHER" id="PTHR42760:SF115">
    <property type="entry name" value="3-OXOACYL-[ACYL-CARRIER-PROTEIN] REDUCTASE FABG"/>
    <property type="match status" value="1"/>
</dbReference>
<dbReference type="PRINTS" id="PR00080">
    <property type="entry name" value="SDRFAMILY"/>
</dbReference>
<sequence length="233" mass="25400">MNTLLITGTRTGVGKALAEHFLDRGDRVVGCSRKSSTIDHANYSHHEADLTEPTAVKAMFREIRREHGHLDTLVNNAGTSNMNHFMTTPETVAREIFDINFFAVLNCCREAAKLLQKSEEPAPSILNVSTVAVPWALEGQLAYSASKSAVEQLTRVMSKELAGFSIRVNGIGLPPVRTVLTRTLPTEMVDDLIGRQAIKRMCTMADIVGPVEFLVSRASGFVTGETLFLGGVN</sequence>
<keyword evidence="2" id="KW-0560">Oxidoreductase</keyword>
<comment type="similarity">
    <text evidence="1">Belongs to the short-chain dehydrogenases/reductases (SDR) family.</text>
</comment>
<reference evidence="4" key="1">
    <citation type="journal article" date="2019" name="Int. J. Syst. Evol. Microbiol.">
        <title>The Global Catalogue of Microorganisms (GCM) 10K type strain sequencing project: providing services to taxonomists for standard genome sequencing and annotation.</title>
        <authorList>
            <consortium name="The Broad Institute Genomics Platform"/>
            <consortium name="The Broad Institute Genome Sequencing Center for Infectious Disease"/>
            <person name="Wu L."/>
            <person name="Ma J."/>
        </authorList>
    </citation>
    <scope>NUCLEOTIDE SEQUENCE [LARGE SCALE GENOMIC DNA]</scope>
    <source>
        <strain evidence="4">JCM 17137</strain>
    </source>
</reference>
<name>A0ABP7G1X5_9ACTN</name>
<evidence type="ECO:0000313" key="4">
    <source>
        <dbReference type="Proteomes" id="UP001500908"/>
    </source>
</evidence>
<dbReference type="EMBL" id="BAABDD010000018">
    <property type="protein sequence ID" value="GAA3753446.1"/>
    <property type="molecule type" value="Genomic_DNA"/>
</dbReference>
<evidence type="ECO:0000256" key="1">
    <source>
        <dbReference type="ARBA" id="ARBA00006484"/>
    </source>
</evidence>
<dbReference type="CDD" id="cd05233">
    <property type="entry name" value="SDR_c"/>
    <property type="match status" value="1"/>
</dbReference>
<accession>A0ABP7G1X5</accession>
<dbReference type="PRINTS" id="PR00081">
    <property type="entry name" value="GDHRDH"/>
</dbReference>
<dbReference type="RefSeq" id="WP_344973256.1">
    <property type="nucleotide sequence ID" value="NZ_BAABDD010000018.1"/>
</dbReference>
<organism evidence="3 4">
    <name type="scientific">Salinactinospora qingdaonensis</name>
    <dbReference type="NCBI Taxonomy" id="702744"/>
    <lineage>
        <taxon>Bacteria</taxon>
        <taxon>Bacillati</taxon>
        <taxon>Actinomycetota</taxon>
        <taxon>Actinomycetes</taxon>
        <taxon>Streptosporangiales</taxon>
        <taxon>Nocardiopsidaceae</taxon>
        <taxon>Salinactinospora</taxon>
    </lineage>
</organism>
<keyword evidence="4" id="KW-1185">Reference proteome</keyword>
<gene>
    <name evidence="3" type="ORF">GCM10022402_35270</name>
</gene>
<dbReference type="Proteomes" id="UP001500908">
    <property type="component" value="Unassembled WGS sequence"/>
</dbReference>
<dbReference type="PANTHER" id="PTHR42760">
    <property type="entry name" value="SHORT-CHAIN DEHYDROGENASES/REDUCTASES FAMILY MEMBER"/>
    <property type="match status" value="1"/>
</dbReference>
<dbReference type="Gene3D" id="3.40.50.720">
    <property type="entry name" value="NAD(P)-binding Rossmann-like Domain"/>
    <property type="match status" value="1"/>
</dbReference>
<dbReference type="Pfam" id="PF13561">
    <property type="entry name" value="adh_short_C2"/>
    <property type="match status" value="1"/>
</dbReference>
<comment type="caution">
    <text evidence="3">The sequence shown here is derived from an EMBL/GenBank/DDBJ whole genome shotgun (WGS) entry which is preliminary data.</text>
</comment>
<dbReference type="SUPFAM" id="SSF51735">
    <property type="entry name" value="NAD(P)-binding Rossmann-fold domains"/>
    <property type="match status" value="1"/>
</dbReference>
<evidence type="ECO:0000256" key="2">
    <source>
        <dbReference type="ARBA" id="ARBA00023002"/>
    </source>
</evidence>
<proteinExistence type="inferred from homology"/>